<comment type="caution">
    <text evidence="1">The sequence shown here is derived from an EMBL/GenBank/DDBJ whole genome shotgun (WGS) entry which is preliminary data.</text>
</comment>
<protein>
    <recommendedName>
        <fullName evidence="3">Helix-turn-helix protein</fullName>
    </recommendedName>
</protein>
<proteinExistence type="predicted"/>
<evidence type="ECO:0008006" key="3">
    <source>
        <dbReference type="Google" id="ProtNLM"/>
    </source>
</evidence>
<dbReference type="RefSeq" id="WP_121201244.1">
    <property type="nucleotide sequence ID" value="NZ_RBKU01000001.1"/>
</dbReference>
<dbReference type="EMBL" id="RBKU01000001">
    <property type="protein sequence ID" value="RKR85171.1"/>
    <property type="molecule type" value="Genomic_DNA"/>
</dbReference>
<dbReference type="CDD" id="cd00093">
    <property type="entry name" value="HTH_XRE"/>
    <property type="match status" value="1"/>
</dbReference>
<gene>
    <name evidence="1" type="ORF">BDD43_5432</name>
</gene>
<name>A0A495J908_9SPHI</name>
<dbReference type="Gene3D" id="1.10.260.40">
    <property type="entry name" value="lambda repressor-like DNA-binding domains"/>
    <property type="match status" value="1"/>
</dbReference>
<dbReference type="Proteomes" id="UP000268007">
    <property type="component" value="Unassembled WGS sequence"/>
</dbReference>
<dbReference type="OrthoDB" id="753057at2"/>
<reference evidence="1 2" key="1">
    <citation type="submission" date="2018-10" db="EMBL/GenBank/DDBJ databases">
        <title>Genomic Encyclopedia of Archaeal and Bacterial Type Strains, Phase II (KMG-II): from individual species to whole genera.</title>
        <authorList>
            <person name="Goeker M."/>
        </authorList>
    </citation>
    <scope>NUCLEOTIDE SEQUENCE [LARGE SCALE GENOMIC DNA]</scope>
    <source>
        <strain evidence="1 2">DSM 18602</strain>
    </source>
</reference>
<keyword evidence="2" id="KW-1185">Reference proteome</keyword>
<dbReference type="InterPro" id="IPR010982">
    <property type="entry name" value="Lambda_DNA-bd_dom_sf"/>
</dbReference>
<dbReference type="GO" id="GO:0003677">
    <property type="term" value="F:DNA binding"/>
    <property type="evidence" value="ECO:0007669"/>
    <property type="project" value="InterPro"/>
</dbReference>
<accession>A0A495J908</accession>
<dbReference type="InterPro" id="IPR001387">
    <property type="entry name" value="Cro/C1-type_HTH"/>
</dbReference>
<evidence type="ECO:0000313" key="1">
    <source>
        <dbReference type="EMBL" id="RKR85171.1"/>
    </source>
</evidence>
<dbReference type="SUPFAM" id="SSF47413">
    <property type="entry name" value="lambda repressor-like DNA-binding domains"/>
    <property type="match status" value="1"/>
</dbReference>
<sequence length="208" mass="24483">MQAQHSTITFYVDMIYRLQMKRIAADYTQEELSFLLGYPPDQVSRIESFDTDALVYLTDLNRLAIIFDCELLALTPGYPISQQKIEIFTDYNQDSFRNYYSIYRIKAAGQSELFYKIIEDRPEFASQPKDKEAIQVKIEESISRLITGGSFTEGMEVWDIYQCSREQIQRRYAPRLLQEVLQKYVYGDHPLLEARTVENRVTYYVKQG</sequence>
<dbReference type="AlphaFoldDB" id="A0A495J908"/>
<evidence type="ECO:0000313" key="2">
    <source>
        <dbReference type="Proteomes" id="UP000268007"/>
    </source>
</evidence>
<organism evidence="1 2">
    <name type="scientific">Mucilaginibacter gracilis</name>
    <dbReference type="NCBI Taxonomy" id="423350"/>
    <lineage>
        <taxon>Bacteria</taxon>
        <taxon>Pseudomonadati</taxon>
        <taxon>Bacteroidota</taxon>
        <taxon>Sphingobacteriia</taxon>
        <taxon>Sphingobacteriales</taxon>
        <taxon>Sphingobacteriaceae</taxon>
        <taxon>Mucilaginibacter</taxon>
    </lineage>
</organism>